<dbReference type="AlphaFoldDB" id="A0A1B6MFS1"/>
<name>A0A1B6MFS1_9HEMI</name>
<proteinExistence type="predicted"/>
<protein>
    <submittedName>
        <fullName evidence="1">Uncharacterized protein</fullName>
    </submittedName>
</protein>
<accession>A0A1B6MFS1</accession>
<organism evidence="1">
    <name type="scientific">Graphocephala atropunctata</name>
    <dbReference type="NCBI Taxonomy" id="36148"/>
    <lineage>
        <taxon>Eukaryota</taxon>
        <taxon>Metazoa</taxon>
        <taxon>Ecdysozoa</taxon>
        <taxon>Arthropoda</taxon>
        <taxon>Hexapoda</taxon>
        <taxon>Insecta</taxon>
        <taxon>Pterygota</taxon>
        <taxon>Neoptera</taxon>
        <taxon>Paraneoptera</taxon>
        <taxon>Hemiptera</taxon>
        <taxon>Auchenorrhyncha</taxon>
        <taxon>Membracoidea</taxon>
        <taxon>Cicadellidae</taxon>
        <taxon>Cicadellinae</taxon>
        <taxon>Cicadellini</taxon>
        <taxon>Graphocephala</taxon>
    </lineage>
</organism>
<dbReference type="EMBL" id="GEBQ01005225">
    <property type="protein sequence ID" value="JAT34752.1"/>
    <property type="molecule type" value="Transcribed_RNA"/>
</dbReference>
<feature type="non-terminal residue" evidence="1">
    <location>
        <position position="1"/>
    </location>
</feature>
<dbReference type="SUPFAM" id="SSF52540">
    <property type="entry name" value="P-loop containing nucleoside triphosphate hydrolases"/>
    <property type="match status" value="1"/>
</dbReference>
<gene>
    <name evidence="1" type="ORF">g.50597</name>
</gene>
<reference evidence="1" key="1">
    <citation type="submission" date="2015-11" db="EMBL/GenBank/DDBJ databases">
        <title>De novo transcriptome assembly of four potential Pierce s Disease insect vectors from Arizona vineyards.</title>
        <authorList>
            <person name="Tassone E.E."/>
        </authorList>
    </citation>
    <scope>NUCLEOTIDE SEQUENCE</scope>
</reference>
<sequence>NLHLSIRHCQINVEWIWLLTSSLLHQVMESFYMKDREEKFTFFKSIGNSSLVKYFTMLFFLVVNFFTPTHADELKEIGFKESSKFGVFYSLQTILDTLDEARYQSKPKVHQLVAVFEHHCKPRDSRPLSPRRPYPFIVIEGAQRTGRRILGKSLAKSIGAKAVVGIPRCLIKLRHQFDTESELKRTFFGLSNYITAFNIRHMLENMPVVLIGYWMDQATFNIAKEYPNVLPPASSFIYKFPADLLAPDIIFYLNTPREELQGNLLDLDFNRKIMEIYRRMREPNVTEVQGKYVTEEFINDLRTIMREKLQDRYPHLVF</sequence>
<dbReference type="Gene3D" id="3.40.50.300">
    <property type="entry name" value="P-loop containing nucleotide triphosphate hydrolases"/>
    <property type="match status" value="1"/>
</dbReference>
<evidence type="ECO:0000313" key="1">
    <source>
        <dbReference type="EMBL" id="JAT34752.1"/>
    </source>
</evidence>
<dbReference type="InterPro" id="IPR027417">
    <property type="entry name" value="P-loop_NTPase"/>
</dbReference>